<feature type="transmembrane region" description="Helical" evidence="1">
    <location>
        <begin position="702"/>
        <end position="721"/>
    </location>
</feature>
<evidence type="ECO:0000313" key="3">
    <source>
        <dbReference type="Proteomes" id="UP000634308"/>
    </source>
</evidence>
<reference evidence="3" key="1">
    <citation type="journal article" date="2019" name="Int. J. Syst. Evol. Microbiol.">
        <title>The Global Catalogue of Microorganisms (GCM) 10K type strain sequencing project: providing services to taxonomists for standard genome sequencing and annotation.</title>
        <authorList>
            <consortium name="The Broad Institute Genomics Platform"/>
            <consortium name="The Broad Institute Genome Sequencing Center for Infectious Disease"/>
            <person name="Wu L."/>
            <person name="Ma J."/>
        </authorList>
    </citation>
    <scope>NUCLEOTIDE SEQUENCE [LARGE SCALE GENOMIC DNA]</scope>
    <source>
        <strain evidence="3">JCM 31404</strain>
    </source>
</reference>
<feature type="transmembrane region" description="Helical" evidence="1">
    <location>
        <begin position="72"/>
        <end position="94"/>
    </location>
</feature>
<feature type="transmembrane region" description="Helical" evidence="1">
    <location>
        <begin position="318"/>
        <end position="339"/>
    </location>
</feature>
<feature type="transmembrane region" description="Helical" evidence="1">
    <location>
        <begin position="351"/>
        <end position="371"/>
    </location>
</feature>
<feature type="transmembrane region" description="Helical" evidence="1">
    <location>
        <begin position="451"/>
        <end position="468"/>
    </location>
</feature>
<organism evidence="2 3">
    <name type="scientific">Deinococcus seoulensis</name>
    <dbReference type="NCBI Taxonomy" id="1837379"/>
    <lineage>
        <taxon>Bacteria</taxon>
        <taxon>Thermotogati</taxon>
        <taxon>Deinococcota</taxon>
        <taxon>Deinococci</taxon>
        <taxon>Deinococcales</taxon>
        <taxon>Deinococcaceae</taxon>
        <taxon>Deinococcus</taxon>
    </lineage>
</organism>
<comment type="caution">
    <text evidence="2">The sequence shown here is derived from an EMBL/GenBank/DDBJ whole genome shotgun (WGS) entry which is preliminary data.</text>
</comment>
<protein>
    <recommendedName>
        <fullName evidence="4">YfhO family protein</fullName>
    </recommendedName>
</protein>
<keyword evidence="3" id="KW-1185">Reference proteome</keyword>
<feature type="transmembrane region" description="Helical" evidence="1">
    <location>
        <begin position="391"/>
        <end position="412"/>
    </location>
</feature>
<feature type="transmembrane region" description="Helical" evidence="1">
    <location>
        <begin position="621"/>
        <end position="641"/>
    </location>
</feature>
<accession>A0ABQ2RUJ9</accession>
<evidence type="ECO:0000313" key="2">
    <source>
        <dbReference type="EMBL" id="GGR57990.1"/>
    </source>
</evidence>
<gene>
    <name evidence="2" type="ORF">GCM10008959_19630</name>
</gene>
<feature type="transmembrane region" description="Helical" evidence="1">
    <location>
        <begin position="418"/>
        <end position="439"/>
    </location>
</feature>
<keyword evidence="1" id="KW-0472">Membrane</keyword>
<evidence type="ECO:0000256" key="1">
    <source>
        <dbReference type="SAM" id="Phobius"/>
    </source>
</evidence>
<feature type="transmembrane region" description="Helical" evidence="1">
    <location>
        <begin position="203"/>
        <end position="224"/>
    </location>
</feature>
<keyword evidence="1" id="KW-0812">Transmembrane</keyword>
<dbReference type="EMBL" id="BMQM01000011">
    <property type="protein sequence ID" value="GGR57990.1"/>
    <property type="molecule type" value="Genomic_DNA"/>
</dbReference>
<proteinExistence type="predicted"/>
<evidence type="ECO:0008006" key="4">
    <source>
        <dbReference type="Google" id="ProtNLM"/>
    </source>
</evidence>
<name>A0ABQ2RUJ9_9DEIO</name>
<keyword evidence="1" id="KW-1133">Transmembrane helix</keyword>
<sequence length="1065" mass="112288">MLYPERVPRPQEPVSAPARGRVRHLPVLAPLLGPARRLSRRGGVMYRWARRQWRRLRPAQGAADAPRLKSRLFLLALMLTGAYHGTLVMTRAYARADGAGSLLFQASAYARNLFDPWDDRWYGGVPLTGQPPLVPQLIALLTAPLGVEGAFGAAQFLSVALLVWAVYRVTLTGVSLPSGAALGGSAARDWGQGASAQGTARRVAGVAALLCTLSSALTLQLNVFGHHGSVLGAALALHAAPSLWAWLRAPAGQRGWASRRAFAWRAALPLLAAGTADPASALLIGLGALLAGLPLGALRPPQTGGPPAARQRGAGRALMAAGLLLLQYLLSGWAGWFWSPGASAPDSAPLAQGRSAWLCLGLPLWSVLWTLPTLPGVFRSGPRRWGPAARLALLAAPLLTLCALGLLGFSPLRVPPETLAFLAALLLLPLSAQVVLRAWDAARQVGAQLPLMLAAALTLLVTVGLNALPRTRVLEGPAINLQPLLNFIEKDEHWRYRYLTVGFGRQLGLLSAQTRAATTVGLWHLPPDLPQLNPAPTAYAALPERAVLPGFGSFAEQLTHPERAYLKFVYARGSVMDPLLYLHGWHNIGTLENGVNVWEREDVPPIPARLPRSALPVPVSAVWGVGPLLTLTLALLGVLVAGQTERRPAPAPLPAGSLTGSPLMGSPRGSLHPPAWVGDLPPLPVTPASAAQARPLRRAATLPVRVVALTVLATLLVAGGVRFVPGWVTAREWAARVAHPPAGGGLRGEYARLDGFQVRLTRPSGQAGLTARVTARWWTPLGTRTTYPSAHLTLGRGGWTLAPDPPGAARLLPGVPSPQPDVAYYRAPRRITTNATAPADVLDRPVVQVLSARTVLNGVRVTAVGELLNADARPADLTLGAALRGPDGQVLAQENLGLLGVHKLRPGERTPWQVTLPPLPPGTDPAGVTLEIAARAVVTGRNLERSLAARSRVTAGAGGRVSVQARNVSTRTIATPQALLTLYDARGVAWVYSALGPELRPGQSWRFSLPATLPAGARLLRVEPPPRPYDGTTVTPALTAPGSFPLPGGGSYSLAFQTLPASEAP</sequence>
<feature type="transmembrane region" description="Helical" evidence="1">
    <location>
        <begin position="149"/>
        <end position="167"/>
    </location>
</feature>
<dbReference type="Proteomes" id="UP000634308">
    <property type="component" value="Unassembled WGS sequence"/>
</dbReference>
<feature type="transmembrane region" description="Helical" evidence="1">
    <location>
        <begin position="282"/>
        <end position="298"/>
    </location>
</feature>